<evidence type="ECO:0000256" key="1">
    <source>
        <dbReference type="ARBA" id="ARBA00022573"/>
    </source>
</evidence>
<dbReference type="NCBIfam" id="TIGR02469">
    <property type="entry name" value="CbiT"/>
    <property type="match status" value="1"/>
</dbReference>
<comment type="pathway">
    <text evidence="5">Cofactor biosynthesis; adenosylcobalamin biosynthesis; cob(II)yrinate a,c-diamide from sirohydrochlorin (anaerobic route): step 8/10.</text>
</comment>
<dbReference type="InterPro" id="IPR025714">
    <property type="entry name" value="Methyltranfer_dom"/>
</dbReference>
<evidence type="ECO:0000313" key="7">
    <source>
        <dbReference type="EMBL" id="AIF09647.1"/>
    </source>
</evidence>
<dbReference type="CDD" id="cd02440">
    <property type="entry name" value="AdoMet_MTases"/>
    <property type="match status" value="1"/>
</dbReference>
<gene>
    <name evidence="5 7" type="primary">cbiT</name>
</gene>
<feature type="binding site" evidence="5">
    <location>
        <position position="113"/>
    </location>
    <ligand>
        <name>S-adenosyl-L-methionine</name>
        <dbReference type="ChEBI" id="CHEBI:59789"/>
    </ligand>
</feature>
<dbReference type="AlphaFoldDB" id="A0A075H578"/>
<keyword evidence="3 5" id="KW-0808">Transferase</keyword>
<name>A0A075H578_9ARCH</name>
<evidence type="ECO:0000256" key="3">
    <source>
        <dbReference type="ARBA" id="ARBA00022679"/>
    </source>
</evidence>
<evidence type="ECO:0000256" key="5">
    <source>
        <dbReference type="HAMAP-Rule" id="MF_00786"/>
    </source>
</evidence>
<feature type="binding site" evidence="5">
    <location>
        <position position="37"/>
    </location>
    <ligand>
        <name>S-adenosyl-L-methionine</name>
        <dbReference type="ChEBI" id="CHEBI:59789"/>
    </ligand>
</feature>
<evidence type="ECO:0000259" key="6">
    <source>
        <dbReference type="Pfam" id="PF13847"/>
    </source>
</evidence>
<dbReference type="EC" id="2.1.1.196" evidence="5"/>
<evidence type="ECO:0000256" key="2">
    <source>
        <dbReference type="ARBA" id="ARBA00022603"/>
    </source>
</evidence>
<proteinExistence type="inferred from homology"/>
<dbReference type="GO" id="GO:0008276">
    <property type="term" value="F:protein methyltransferase activity"/>
    <property type="evidence" value="ECO:0007669"/>
    <property type="project" value="InterPro"/>
</dbReference>
<dbReference type="PANTHER" id="PTHR43182">
    <property type="entry name" value="COBALT-PRECORRIN-6B C(15)-METHYLTRANSFERASE (DECARBOXYLATING)"/>
    <property type="match status" value="1"/>
</dbReference>
<keyword evidence="4 5" id="KW-0949">S-adenosyl-L-methionine</keyword>
<dbReference type="InterPro" id="IPR050714">
    <property type="entry name" value="Cobalamin_biosynth_MTase"/>
</dbReference>
<feature type="domain" description="Methyltransferase" evidence="6">
    <location>
        <begin position="52"/>
        <end position="158"/>
    </location>
</feature>
<keyword evidence="1 5" id="KW-0169">Cobalamin biosynthesis</keyword>
<dbReference type="PANTHER" id="PTHR43182:SF1">
    <property type="entry name" value="COBALT-PRECORRIN-7 C(5)-METHYLTRANSFERASE"/>
    <property type="match status" value="1"/>
</dbReference>
<dbReference type="UniPathway" id="UPA00148">
    <property type="reaction ID" value="UER00229"/>
</dbReference>
<dbReference type="InterPro" id="IPR023475">
    <property type="entry name" value="CbiT"/>
</dbReference>
<dbReference type="GO" id="GO:0032259">
    <property type="term" value="P:methylation"/>
    <property type="evidence" value="ECO:0007669"/>
    <property type="project" value="UniProtKB-KW"/>
</dbReference>
<dbReference type="GO" id="GO:0043776">
    <property type="term" value="F:cobalt-precorrin-6B C5-methyltransferase activity"/>
    <property type="evidence" value="ECO:0007669"/>
    <property type="project" value="RHEA"/>
</dbReference>
<sequence>MTFHYHLLRWVVSYCGRQKHPAFLTNFLTVDEKVPITKEEVRAVQISKGRLKSGMIVYDIGCGSGSMSVEAALQVEDSGHVHAVDYDPKAVELTKKNLAKFGISNVSVIGNNANEAISELPNADAIFVGGTGKDTTEIVKMCLDKLKPEGRIVIGMIQIETIFSVLSFVQEQGLKSVDITQVTISKSRKTSTGTMMLARNPVTILSATKN</sequence>
<reference evidence="7" key="1">
    <citation type="journal article" date="2014" name="Genome Biol. Evol.">
        <title>Pangenome evidence for extensive interdomain horizontal transfer affecting lineage core and shell genes in uncultured planktonic thaumarchaeota and euryarchaeota.</title>
        <authorList>
            <person name="Deschamps P."/>
            <person name="Zivanovic Y."/>
            <person name="Moreira D."/>
            <person name="Rodriguez-Valera F."/>
            <person name="Lopez-Garcia P."/>
        </authorList>
    </citation>
    <scope>NUCLEOTIDE SEQUENCE</scope>
</reference>
<dbReference type="EMBL" id="KF900869">
    <property type="protein sequence ID" value="AIF09647.1"/>
    <property type="molecule type" value="Genomic_DNA"/>
</dbReference>
<comment type="function">
    <text evidence="5">Catalyzes the methylation of C-15 in cobalt-precorrin-6B followed by the decarboxylation of C-12 to form cobalt-precorrin-7.</text>
</comment>
<dbReference type="GO" id="GO:0019251">
    <property type="term" value="P:anaerobic cobalamin biosynthetic process"/>
    <property type="evidence" value="ECO:0007669"/>
    <property type="project" value="UniProtKB-UniRule"/>
</dbReference>
<feature type="binding site" evidence="5">
    <location>
        <position position="85"/>
    </location>
    <ligand>
        <name>S-adenosyl-L-methionine</name>
        <dbReference type="ChEBI" id="CHEBI:59789"/>
    </ligand>
</feature>
<dbReference type="HAMAP" id="MF_00786">
    <property type="entry name" value="CbiT"/>
    <property type="match status" value="1"/>
</dbReference>
<accession>A0A075H578</accession>
<dbReference type="Gene3D" id="3.40.50.150">
    <property type="entry name" value="Vaccinia Virus protein VP39"/>
    <property type="match status" value="1"/>
</dbReference>
<feature type="binding site" evidence="5">
    <location>
        <begin position="61"/>
        <end position="65"/>
    </location>
    <ligand>
        <name>S-adenosyl-L-methionine</name>
        <dbReference type="ChEBI" id="CHEBI:59789"/>
    </ligand>
</feature>
<protein>
    <recommendedName>
        <fullName evidence="5">Probable cobalt-precorrin-6B C(15)-methyltransferase (decarboxylating)</fullName>
        <ecNumber evidence="5">2.1.1.196</ecNumber>
    </recommendedName>
</protein>
<evidence type="ECO:0000256" key="4">
    <source>
        <dbReference type="ARBA" id="ARBA00022691"/>
    </source>
</evidence>
<dbReference type="InterPro" id="IPR014008">
    <property type="entry name" value="Cbl_synth_MTase_CbiT"/>
</dbReference>
<organism evidence="7">
    <name type="scientific">uncultured marine thaumarchaeote KM3_39_A11</name>
    <dbReference type="NCBI Taxonomy" id="1456140"/>
    <lineage>
        <taxon>Archaea</taxon>
        <taxon>Nitrososphaerota</taxon>
        <taxon>environmental samples</taxon>
    </lineage>
</organism>
<comment type="catalytic activity">
    <reaction evidence="5">
        <text>Co-precorrin-6B + S-adenosyl-L-methionine = Co-precorrin-7 + S-adenosyl-L-homocysteine + CO2</text>
        <dbReference type="Rhea" id="RHEA:36067"/>
        <dbReference type="ChEBI" id="CHEBI:16526"/>
        <dbReference type="ChEBI" id="CHEBI:57856"/>
        <dbReference type="ChEBI" id="CHEBI:59789"/>
        <dbReference type="ChEBI" id="CHEBI:70791"/>
        <dbReference type="ChEBI" id="CHEBI:72780"/>
        <dbReference type="EC" id="2.1.1.196"/>
    </reaction>
</comment>
<dbReference type="Pfam" id="PF13847">
    <property type="entry name" value="Methyltransf_31"/>
    <property type="match status" value="1"/>
</dbReference>
<comment type="similarity">
    <text evidence="5">Belongs to the methyltransferase superfamily. Archaeal-type CbiT family.</text>
</comment>
<keyword evidence="2 5" id="KW-0489">Methyltransferase</keyword>
<dbReference type="InterPro" id="IPR029063">
    <property type="entry name" value="SAM-dependent_MTases_sf"/>
</dbReference>
<dbReference type="SUPFAM" id="SSF53335">
    <property type="entry name" value="S-adenosyl-L-methionine-dependent methyltransferases"/>
    <property type="match status" value="1"/>
</dbReference>